<keyword evidence="2" id="KW-1185">Reference proteome</keyword>
<evidence type="ECO:0000313" key="1">
    <source>
        <dbReference type="EMBL" id="KAJ6756884.1"/>
    </source>
</evidence>
<accession>A0A9Q1A3S3</accession>
<name>A0A9Q1A3S3_9ROSI</name>
<reference evidence="1" key="2">
    <citation type="journal article" date="2023" name="Int. J. Mol. Sci.">
        <title>De Novo Assembly and Annotation of 11 Diverse Shrub Willow (Salix) Genomes Reveals Novel Gene Organization in Sex-Linked Regions.</title>
        <authorList>
            <person name="Hyden B."/>
            <person name="Feng K."/>
            <person name="Yates T.B."/>
            <person name="Jawdy S."/>
            <person name="Cereghino C."/>
            <person name="Smart L.B."/>
            <person name="Muchero W."/>
        </authorList>
    </citation>
    <scope>NUCLEOTIDE SEQUENCE</scope>
    <source>
        <tissue evidence="1">Shoot tip</tissue>
    </source>
</reference>
<protein>
    <submittedName>
        <fullName evidence="1">Uncharacterized protein</fullName>
    </submittedName>
</protein>
<comment type="caution">
    <text evidence="1">The sequence shown here is derived from an EMBL/GenBank/DDBJ whole genome shotgun (WGS) entry which is preliminary data.</text>
</comment>
<gene>
    <name evidence="1" type="ORF">OIU74_026185</name>
</gene>
<proteinExistence type="predicted"/>
<dbReference type="Proteomes" id="UP001151752">
    <property type="component" value="Chromosome 13"/>
</dbReference>
<organism evidence="1 2">
    <name type="scientific">Salix koriyanagi</name>
    <dbReference type="NCBI Taxonomy" id="2511006"/>
    <lineage>
        <taxon>Eukaryota</taxon>
        <taxon>Viridiplantae</taxon>
        <taxon>Streptophyta</taxon>
        <taxon>Embryophyta</taxon>
        <taxon>Tracheophyta</taxon>
        <taxon>Spermatophyta</taxon>
        <taxon>Magnoliopsida</taxon>
        <taxon>eudicotyledons</taxon>
        <taxon>Gunneridae</taxon>
        <taxon>Pentapetalae</taxon>
        <taxon>rosids</taxon>
        <taxon>fabids</taxon>
        <taxon>Malpighiales</taxon>
        <taxon>Salicaceae</taxon>
        <taxon>Saliceae</taxon>
        <taxon>Salix</taxon>
    </lineage>
</organism>
<reference evidence="1" key="1">
    <citation type="submission" date="2022-11" db="EMBL/GenBank/DDBJ databases">
        <authorList>
            <person name="Hyden B.L."/>
            <person name="Feng K."/>
            <person name="Yates T."/>
            <person name="Jawdy S."/>
            <person name="Smart L.B."/>
            <person name="Muchero W."/>
        </authorList>
    </citation>
    <scope>NUCLEOTIDE SEQUENCE</scope>
    <source>
        <tissue evidence="1">Shoot tip</tissue>
    </source>
</reference>
<evidence type="ECO:0000313" key="2">
    <source>
        <dbReference type="Proteomes" id="UP001151752"/>
    </source>
</evidence>
<dbReference type="EMBL" id="JAPFFM010000007">
    <property type="protein sequence ID" value="KAJ6756884.1"/>
    <property type="molecule type" value="Genomic_DNA"/>
</dbReference>
<sequence>MINRDSLGAFVFHSRGEILGFMKDEQLAKAFAKDVFINQERKLGGSKTIDTVL</sequence>
<dbReference type="AlphaFoldDB" id="A0A9Q1A3S3"/>
<feature type="non-terminal residue" evidence="1">
    <location>
        <position position="53"/>
    </location>
</feature>